<proteinExistence type="predicted"/>
<evidence type="ECO:0000313" key="3">
    <source>
        <dbReference type="Proteomes" id="UP001176961"/>
    </source>
</evidence>
<evidence type="ECO:0000256" key="1">
    <source>
        <dbReference type="SAM" id="MobiDB-lite"/>
    </source>
</evidence>
<evidence type="ECO:0000313" key="2">
    <source>
        <dbReference type="EMBL" id="CAJ0605821.1"/>
    </source>
</evidence>
<keyword evidence="3" id="KW-1185">Reference proteome</keyword>
<feature type="region of interest" description="Disordered" evidence="1">
    <location>
        <begin position="35"/>
        <end position="57"/>
    </location>
</feature>
<dbReference type="AlphaFoldDB" id="A0AA36H810"/>
<dbReference type="EMBL" id="CATQJL010000316">
    <property type="protein sequence ID" value="CAJ0605821.1"/>
    <property type="molecule type" value="Genomic_DNA"/>
</dbReference>
<comment type="caution">
    <text evidence="2">The sequence shown here is derived from an EMBL/GenBank/DDBJ whole genome shotgun (WGS) entry which is preliminary data.</text>
</comment>
<protein>
    <submittedName>
        <fullName evidence="2">Uncharacterized protein</fullName>
    </submittedName>
</protein>
<organism evidence="2 3">
    <name type="scientific">Cylicocyclus nassatus</name>
    <name type="common">Nematode worm</name>
    <dbReference type="NCBI Taxonomy" id="53992"/>
    <lineage>
        <taxon>Eukaryota</taxon>
        <taxon>Metazoa</taxon>
        <taxon>Ecdysozoa</taxon>
        <taxon>Nematoda</taxon>
        <taxon>Chromadorea</taxon>
        <taxon>Rhabditida</taxon>
        <taxon>Rhabditina</taxon>
        <taxon>Rhabditomorpha</taxon>
        <taxon>Strongyloidea</taxon>
        <taxon>Strongylidae</taxon>
        <taxon>Cylicocyclus</taxon>
    </lineage>
</organism>
<reference evidence="2" key="1">
    <citation type="submission" date="2023-07" db="EMBL/GenBank/DDBJ databases">
        <authorList>
            <consortium name="CYATHOMIX"/>
        </authorList>
    </citation>
    <scope>NUCLEOTIDE SEQUENCE</scope>
    <source>
        <strain evidence="2">N/A</strain>
    </source>
</reference>
<sequence>MEAVWIRILDVFKCINTIDGEYLVIDDDKICKTLQEAHPKRPRGASNKQQHLEETDMFPAKRSQVKYSRIGTMRQTVVNEEAKADSEVDFIVRAVRAALQEKKYKTKGNMNPLVDEIFSLD</sequence>
<name>A0AA36H810_CYLNA</name>
<gene>
    <name evidence="2" type="ORF">CYNAS_LOCUS17804</name>
</gene>
<accession>A0AA36H810</accession>
<dbReference type="Proteomes" id="UP001176961">
    <property type="component" value="Unassembled WGS sequence"/>
</dbReference>